<proteinExistence type="predicted"/>
<accession>A0A833XNR5</accession>
<dbReference type="Proteomes" id="UP000619265">
    <property type="component" value="Unassembled WGS sequence"/>
</dbReference>
<sequence length="133" mass="15040">GIVLSYQMAKNRNTDQKTPTSLEFSKTPESENDSQISSNCQDPKKEDSPDTLREPKRRKNCPKSLDSIHESSNFNFTFDTKFVNGFPPQFTPKFGSFNLLFLTEEKVREGGEQQEQKEAAEAEVLEGSEVVIS</sequence>
<organism evidence="2 3">
    <name type="scientific">Juglans regia</name>
    <name type="common">English walnut</name>
    <dbReference type="NCBI Taxonomy" id="51240"/>
    <lineage>
        <taxon>Eukaryota</taxon>
        <taxon>Viridiplantae</taxon>
        <taxon>Streptophyta</taxon>
        <taxon>Embryophyta</taxon>
        <taxon>Tracheophyta</taxon>
        <taxon>Spermatophyta</taxon>
        <taxon>Magnoliopsida</taxon>
        <taxon>eudicotyledons</taxon>
        <taxon>Gunneridae</taxon>
        <taxon>Pentapetalae</taxon>
        <taxon>rosids</taxon>
        <taxon>fabids</taxon>
        <taxon>Fagales</taxon>
        <taxon>Juglandaceae</taxon>
        <taxon>Juglans</taxon>
    </lineage>
</organism>
<reference evidence="2" key="1">
    <citation type="submission" date="2015-10" db="EMBL/GenBank/DDBJ databases">
        <authorList>
            <person name="Martinez-Garcia P.J."/>
            <person name="Crepeau M.W."/>
            <person name="Puiu D."/>
            <person name="Gonzalez-Ibeas D."/>
            <person name="Whalen J."/>
            <person name="Stevens K."/>
            <person name="Paul R."/>
            <person name="Butterfield T."/>
            <person name="Britton M."/>
            <person name="Reagan R."/>
            <person name="Chakraborty S."/>
            <person name="Walawage S.L."/>
            <person name="Vasquez-Gross H.A."/>
            <person name="Cardeno C."/>
            <person name="Famula R."/>
            <person name="Pratt K."/>
            <person name="Kuruganti S."/>
            <person name="Aradhya M.K."/>
            <person name="Leslie C.A."/>
            <person name="Dandekar A.M."/>
            <person name="Salzberg S.L."/>
            <person name="Wegrzyn J.L."/>
            <person name="Langley C.H."/>
            <person name="Neale D.B."/>
        </authorList>
    </citation>
    <scope>NUCLEOTIDE SEQUENCE</scope>
    <source>
        <tissue evidence="2">Leaves</tissue>
    </source>
</reference>
<comment type="caution">
    <text evidence="2">The sequence shown here is derived from an EMBL/GenBank/DDBJ whole genome shotgun (WGS) entry which is preliminary data.</text>
</comment>
<feature type="non-terminal residue" evidence="2">
    <location>
        <position position="1"/>
    </location>
</feature>
<dbReference type="Gramene" id="Jr04_17680_p1">
    <property type="protein sequence ID" value="cds.Jr04_17680_p1"/>
    <property type="gene ID" value="Jr04_17680"/>
</dbReference>
<feature type="region of interest" description="Disordered" evidence="1">
    <location>
        <begin position="110"/>
        <end position="133"/>
    </location>
</feature>
<feature type="region of interest" description="Disordered" evidence="1">
    <location>
        <begin position="1"/>
        <end position="65"/>
    </location>
</feature>
<reference evidence="2" key="2">
    <citation type="submission" date="2020-03" db="EMBL/GenBank/DDBJ databases">
        <title>Walnut 2.0.</title>
        <authorList>
            <person name="Marrano A."/>
            <person name="Britton M."/>
            <person name="Zimin A.V."/>
            <person name="Zaini P.A."/>
            <person name="Workman R."/>
            <person name="Puiu D."/>
            <person name="Bianco L."/>
            <person name="Allen B.J."/>
            <person name="Troggio M."/>
            <person name="Leslie C.A."/>
            <person name="Timp W."/>
            <person name="Dendekar A."/>
            <person name="Salzberg S.L."/>
            <person name="Neale D.B."/>
        </authorList>
    </citation>
    <scope>NUCLEOTIDE SEQUENCE</scope>
    <source>
        <tissue evidence="2">Leaves</tissue>
    </source>
</reference>
<evidence type="ECO:0000313" key="3">
    <source>
        <dbReference type="Proteomes" id="UP000619265"/>
    </source>
</evidence>
<dbReference type="EMBL" id="LIHL02000004">
    <property type="protein sequence ID" value="KAF5473162.1"/>
    <property type="molecule type" value="Genomic_DNA"/>
</dbReference>
<gene>
    <name evidence="2" type="ORF">F2P56_009789</name>
</gene>
<protein>
    <submittedName>
        <fullName evidence="2">Uncharacterized protein</fullName>
    </submittedName>
</protein>
<name>A0A833XNR5_JUGRE</name>
<dbReference type="AlphaFoldDB" id="A0A833XNR5"/>
<feature type="compositionally biased region" description="Polar residues" evidence="1">
    <location>
        <begin position="8"/>
        <end position="24"/>
    </location>
</feature>
<feature type="compositionally biased region" description="Basic and acidic residues" evidence="1">
    <location>
        <begin position="110"/>
        <end position="120"/>
    </location>
</feature>
<evidence type="ECO:0000313" key="2">
    <source>
        <dbReference type="EMBL" id="KAF5473162.1"/>
    </source>
</evidence>
<feature type="compositionally biased region" description="Basic and acidic residues" evidence="1">
    <location>
        <begin position="42"/>
        <end position="54"/>
    </location>
</feature>
<evidence type="ECO:0000256" key="1">
    <source>
        <dbReference type="SAM" id="MobiDB-lite"/>
    </source>
</evidence>